<evidence type="ECO:0000256" key="5">
    <source>
        <dbReference type="ARBA" id="ARBA00023136"/>
    </source>
</evidence>
<dbReference type="SMART" id="SM00283">
    <property type="entry name" value="MA"/>
    <property type="match status" value="1"/>
</dbReference>
<proteinExistence type="inferred from homology"/>
<gene>
    <name evidence="12" type="ORF">C1O25_17170</name>
</gene>
<keyword evidence="5 9" id="KW-0472">Membrane</keyword>
<dbReference type="SMART" id="SM00304">
    <property type="entry name" value="HAMP"/>
    <property type="match status" value="1"/>
</dbReference>
<keyword evidence="2" id="KW-1003">Cell membrane</keyword>
<sequence length="553" mass="60524">MNLTIRHRLYVLSFLPVIIVSIAMMLEASIEARRLSSDQIASAHEAMIEMKKAELRTYLEIADSALAPLKQTKASREDAISLLRNVKFSDSGYLFGYDSKGIRLLLGKSNVGIGQSFYNLKDSNGSYFVQELIKNAKAEKFTTYYFPKPGSSSPLPKLSYSIYIPQWDLTLGAGIYTDDVEQELMRMEKSALDRLDQSLWTLILISVVVMLSVAFMAYLVNRSVMRPLELFSNSIRSFASGDADLTARMENFKAREFNVLSEDFNTFVASLQEIINQVRNVSQQVVQESKAMNQRASDSAQLSAGQQKETEQVATAMTEMTATAAEISNNAGQAADSAREAEDNVSVAHQVVVATASSVSALSEEVAQASIVISKLEGDVKNISSSLDIIQEIAEQTNLLALNAAIEAARAGDQGRGFAVVADEVRKLASRTQDSTGDIHDIIQRLKAASDDAVTVMDKSHKRSIDTVSQANSATSALRKIQESVQDILDMNALIATATSQQSVVGQEISQRVVVISEQSDDASKLAQDNKRGSEDLNIKVKELSSLVERFKV</sequence>
<dbReference type="RefSeq" id="WP_102969251.1">
    <property type="nucleotide sequence ID" value="NZ_JAPWHJ010000002.1"/>
</dbReference>
<dbReference type="PANTHER" id="PTHR32089:SF119">
    <property type="entry name" value="METHYL-ACCEPTING CHEMOTAXIS PROTEIN CTPL"/>
    <property type="match status" value="1"/>
</dbReference>
<evidence type="ECO:0000256" key="6">
    <source>
        <dbReference type="ARBA" id="ARBA00023224"/>
    </source>
</evidence>
<evidence type="ECO:0000313" key="12">
    <source>
        <dbReference type="EMBL" id="PNH99331.1"/>
    </source>
</evidence>
<name>A0ABX4W9F9_VIBDI</name>
<dbReference type="SUPFAM" id="SSF58104">
    <property type="entry name" value="Methyl-accepting chemotaxis protein (MCP) signaling domain"/>
    <property type="match status" value="1"/>
</dbReference>
<comment type="similarity">
    <text evidence="7">Belongs to the methyl-accepting chemotaxis (MCP) protein family.</text>
</comment>
<dbReference type="Gene3D" id="3.30.450.20">
    <property type="entry name" value="PAS domain"/>
    <property type="match status" value="1"/>
</dbReference>
<feature type="transmembrane region" description="Helical" evidence="9">
    <location>
        <begin position="9"/>
        <end position="26"/>
    </location>
</feature>
<dbReference type="Proteomes" id="UP000236547">
    <property type="component" value="Unassembled WGS sequence"/>
</dbReference>
<evidence type="ECO:0000256" key="8">
    <source>
        <dbReference type="PROSITE-ProRule" id="PRU00284"/>
    </source>
</evidence>
<dbReference type="Pfam" id="PF00672">
    <property type="entry name" value="HAMP"/>
    <property type="match status" value="1"/>
</dbReference>
<feature type="transmembrane region" description="Helical" evidence="9">
    <location>
        <begin position="199"/>
        <end position="220"/>
    </location>
</feature>
<dbReference type="InterPro" id="IPR004089">
    <property type="entry name" value="MCPsignal_dom"/>
</dbReference>
<keyword evidence="6 8" id="KW-0807">Transducer</keyword>
<dbReference type="InterPro" id="IPR033480">
    <property type="entry name" value="sCache_2"/>
</dbReference>
<evidence type="ECO:0000256" key="1">
    <source>
        <dbReference type="ARBA" id="ARBA00004651"/>
    </source>
</evidence>
<dbReference type="Pfam" id="PF00015">
    <property type="entry name" value="MCPsignal"/>
    <property type="match status" value="1"/>
</dbReference>
<protein>
    <submittedName>
        <fullName evidence="12">Chemotaxis protein</fullName>
    </submittedName>
</protein>
<organism evidence="12 13">
    <name type="scientific">Vibrio diazotrophicus</name>
    <dbReference type="NCBI Taxonomy" id="685"/>
    <lineage>
        <taxon>Bacteria</taxon>
        <taxon>Pseudomonadati</taxon>
        <taxon>Pseudomonadota</taxon>
        <taxon>Gammaproteobacteria</taxon>
        <taxon>Vibrionales</taxon>
        <taxon>Vibrionaceae</taxon>
        <taxon>Vibrio</taxon>
    </lineage>
</organism>
<evidence type="ECO:0000259" key="11">
    <source>
        <dbReference type="PROSITE" id="PS50885"/>
    </source>
</evidence>
<evidence type="ECO:0000256" key="3">
    <source>
        <dbReference type="ARBA" id="ARBA00022692"/>
    </source>
</evidence>
<evidence type="ECO:0000256" key="4">
    <source>
        <dbReference type="ARBA" id="ARBA00022989"/>
    </source>
</evidence>
<keyword evidence="13" id="KW-1185">Reference proteome</keyword>
<reference evidence="12 13" key="1">
    <citation type="submission" date="2018-01" db="EMBL/GenBank/DDBJ databases">
        <title>Draft genome sequences of six Vibrio diazotrophicus strains isolated from deep-sea sediments of the Baltic Sea.</title>
        <authorList>
            <person name="Castillo D."/>
            <person name="Vandieken V."/>
            <person name="Chiang O."/>
            <person name="Middelboe M."/>
        </authorList>
    </citation>
    <scope>NUCLEOTIDE SEQUENCE [LARGE SCALE GENOMIC DNA]</scope>
    <source>
        <strain evidence="12 13">65.10M</strain>
    </source>
</reference>
<evidence type="ECO:0000256" key="9">
    <source>
        <dbReference type="SAM" id="Phobius"/>
    </source>
</evidence>
<feature type="domain" description="Methyl-accepting transducer" evidence="10">
    <location>
        <begin position="281"/>
        <end position="517"/>
    </location>
</feature>
<evidence type="ECO:0000256" key="2">
    <source>
        <dbReference type="ARBA" id="ARBA00022475"/>
    </source>
</evidence>
<dbReference type="InterPro" id="IPR003660">
    <property type="entry name" value="HAMP_dom"/>
</dbReference>
<comment type="caution">
    <text evidence="12">The sequence shown here is derived from an EMBL/GenBank/DDBJ whole genome shotgun (WGS) entry which is preliminary data.</text>
</comment>
<comment type="subcellular location">
    <subcellularLocation>
        <location evidence="1">Cell membrane</location>
        <topology evidence="1">Multi-pass membrane protein</topology>
    </subcellularLocation>
</comment>
<evidence type="ECO:0000256" key="7">
    <source>
        <dbReference type="ARBA" id="ARBA00029447"/>
    </source>
</evidence>
<feature type="domain" description="HAMP" evidence="11">
    <location>
        <begin position="222"/>
        <end position="276"/>
    </location>
</feature>
<keyword evidence="4 9" id="KW-1133">Transmembrane helix</keyword>
<evidence type="ECO:0000313" key="13">
    <source>
        <dbReference type="Proteomes" id="UP000236547"/>
    </source>
</evidence>
<dbReference type="PROSITE" id="PS50111">
    <property type="entry name" value="CHEMOTAXIS_TRANSDUC_2"/>
    <property type="match status" value="1"/>
</dbReference>
<dbReference type="PANTHER" id="PTHR32089">
    <property type="entry name" value="METHYL-ACCEPTING CHEMOTAXIS PROTEIN MCPB"/>
    <property type="match status" value="1"/>
</dbReference>
<keyword evidence="3 9" id="KW-0812">Transmembrane</keyword>
<accession>A0ABX4W9F9</accession>
<dbReference type="CDD" id="cd11386">
    <property type="entry name" value="MCP_signal"/>
    <property type="match status" value="1"/>
</dbReference>
<dbReference type="Gene3D" id="1.10.287.950">
    <property type="entry name" value="Methyl-accepting chemotaxis protein"/>
    <property type="match status" value="1"/>
</dbReference>
<evidence type="ECO:0000259" key="10">
    <source>
        <dbReference type="PROSITE" id="PS50111"/>
    </source>
</evidence>
<dbReference type="Pfam" id="PF17200">
    <property type="entry name" value="sCache_2"/>
    <property type="match status" value="1"/>
</dbReference>
<dbReference type="EMBL" id="POSM01000030">
    <property type="protein sequence ID" value="PNH99331.1"/>
    <property type="molecule type" value="Genomic_DNA"/>
</dbReference>
<dbReference type="SMART" id="SM01049">
    <property type="entry name" value="Cache_2"/>
    <property type="match status" value="1"/>
</dbReference>
<dbReference type="PROSITE" id="PS50885">
    <property type="entry name" value="HAMP"/>
    <property type="match status" value="1"/>
</dbReference>